<organism evidence="2">
    <name type="scientific">Paracidovorax avenae</name>
    <dbReference type="NCBI Taxonomy" id="80867"/>
    <lineage>
        <taxon>Bacteria</taxon>
        <taxon>Pseudomonadati</taxon>
        <taxon>Pseudomonadota</taxon>
        <taxon>Betaproteobacteria</taxon>
        <taxon>Burkholderiales</taxon>
        <taxon>Comamonadaceae</taxon>
        <taxon>Paracidovorax</taxon>
    </lineage>
</organism>
<evidence type="ECO:0000256" key="1">
    <source>
        <dbReference type="SAM" id="MobiDB-lite"/>
    </source>
</evidence>
<feature type="compositionally biased region" description="Low complexity" evidence="1">
    <location>
        <begin position="112"/>
        <end position="152"/>
    </location>
</feature>
<sequence length="304" mass="31090">MGRDLSQLRPGPSGSRSLAPEAAWRGPSTLPQAAGAAHRFQRHLLGDAADAMPESAGFLQMPARRATAGLAEPDTPAAASPVHPLPVHACNPDEGAPPWPGPDAMAERQARSSALAAKDDPAAGQAAAPDSATPSADTAGPTPDAALAATPDTPLPPAPSPASSPAPAPPPPQAPSQARRDGDSPRQPGQDSGAEQPGAAAPARPAAADAPAWLHDTVQRIAWLCAQADPAFQSWSVTVPMDPAVLPESEVALTLSPYAMSLRFRTQSSESARLISLHRDPLRAQLEALGPGQRGIDIDLESPT</sequence>
<feature type="region of interest" description="Disordered" evidence="1">
    <location>
        <begin position="1"/>
        <end position="37"/>
    </location>
</feature>
<feature type="compositionally biased region" description="Pro residues" evidence="1">
    <location>
        <begin position="153"/>
        <end position="174"/>
    </location>
</feature>
<feature type="region of interest" description="Disordered" evidence="1">
    <location>
        <begin position="56"/>
        <end position="209"/>
    </location>
</feature>
<dbReference type="InterPro" id="IPR013390">
    <property type="entry name" value="T3SS_HpaP"/>
</dbReference>
<reference evidence="2" key="1">
    <citation type="submission" date="2005-03" db="EMBL/GenBank/DDBJ databases">
        <title>Hrp gene cluster from Acidovorax avenae.</title>
        <authorList>
            <person name="Che F."/>
            <person name="Takai R."/>
        </authorList>
    </citation>
    <scope>NUCLEOTIDE SEQUENCE</scope>
    <source>
        <strain evidence="2">N1141</strain>
    </source>
</reference>
<name>Q2AC56_9BURK</name>
<accession>Q2AC56</accession>
<protein>
    <submittedName>
        <fullName evidence="2">HpaP</fullName>
    </submittedName>
</protein>
<feature type="compositionally biased region" description="Low complexity" evidence="1">
    <location>
        <begin position="194"/>
        <end position="209"/>
    </location>
</feature>
<dbReference type="Pfam" id="PF09483">
    <property type="entry name" value="HpaP"/>
    <property type="match status" value="1"/>
</dbReference>
<dbReference type="AlphaFoldDB" id="Q2AC56"/>
<proteinExistence type="predicted"/>
<evidence type="ECO:0000313" key="2">
    <source>
        <dbReference type="EMBL" id="BAE80279.1"/>
    </source>
</evidence>
<dbReference type="EMBL" id="AB207102">
    <property type="protein sequence ID" value="BAE80279.1"/>
    <property type="molecule type" value="Genomic_DNA"/>
</dbReference>